<dbReference type="OrthoDB" id="5792673at2759"/>
<evidence type="ECO:0000256" key="9">
    <source>
        <dbReference type="ARBA" id="ARBA00023242"/>
    </source>
</evidence>
<dbReference type="Pfam" id="PF01429">
    <property type="entry name" value="MBD"/>
    <property type="match status" value="1"/>
</dbReference>
<comment type="caution">
    <text evidence="12">The sequence shown here is derived from an EMBL/GenBank/DDBJ whole genome shotgun (WGS) entry which is preliminary data.</text>
</comment>
<keyword evidence="7" id="KW-0479">Metal-binding</keyword>
<evidence type="ECO:0000259" key="11">
    <source>
        <dbReference type="PROSITE" id="PS50867"/>
    </source>
</evidence>
<feature type="domain" description="Pre-SET" evidence="11">
    <location>
        <begin position="272"/>
        <end position="343"/>
    </location>
</feature>
<feature type="domain" description="SET" evidence="10">
    <location>
        <begin position="346"/>
        <end position="520"/>
    </location>
</feature>
<dbReference type="EMBL" id="VUJU01006657">
    <property type="protein sequence ID" value="KAF0747952.1"/>
    <property type="molecule type" value="Genomic_DNA"/>
</dbReference>
<comment type="subcellular location">
    <subcellularLocation>
        <location evidence="2">Chromosome</location>
    </subcellularLocation>
    <subcellularLocation>
        <location evidence="1">Nucleus</location>
    </subcellularLocation>
</comment>
<dbReference type="SUPFAM" id="SSF82199">
    <property type="entry name" value="SET domain"/>
    <property type="match status" value="1"/>
</dbReference>
<dbReference type="SMART" id="SM00468">
    <property type="entry name" value="PreSET"/>
    <property type="match status" value="1"/>
</dbReference>
<accession>A0A6G0Y2E9</accession>
<organism evidence="12 13">
    <name type="scientific">Aphis craccivora</name>
    <name type="common">Cowpea aphid</name>
    <dbReference type="NCBI Taxonomy" id="307492"/>
    <lineage>
        <taxon>Eukaryota</taxon>
        <taxon>Metazoa</taxon>
        <taxon>Ecdysozoa</taxon>
        <taxon>Arthropoda</taxon>
        <taxon>Hexapoda</taxon>
        <taxon>Insecta</taxon>
        <taxon>Pterygota</taxon>
        <taxon>Neoptera</taxon>
        <taxon>Paraneoptera</taxon>
        <taxon>Hemiptera</taxon>
        <taxon>Sternorrhyncha</taxon>
        <taxon>Aphidomorpha</taxon>
        <taxon>Aphidoidea</taxon>
        <taxon>Aphididae</taxon>
        <taxon>Aphidini</taxon>
        <taxon>Aphis</taxon>
        <taxon>Aphis</taxon>
    </lineage>
</organism>
<dbReference type="PANTHER" id="PTHR46024:SF1">
    <property type="entry name" value="HISTONE-LYSINE N-METHYLTRANSFERASE EGGLESS"/>
    <property type="match status" value="1"/>
</dbReference>
<reference evidence="12 13" key="1">
    <citation type="submission" date="2019-08" db="EMBL/GenBank/DDBJ databases">
        <title>Whole genome of Aphis craccivora.</title>
        <authorList>
            <person name="Voronova N.V."/>
            <person name="Shulinski R.S."/>
            <person name="Bandarenka Y.V."/>
            <person name="Zhorov D.G."/>
            <person name="Warner D."/>
        </authorList>
    </citation>
    <scope>NUCLEOTIDE SEQUENCE [LARGE SCALE GENOMIC DNA]</scope>
    <source>
        <strain evidence="12">180601</strain>
        <tissue evidence="12">Whole Body</tissue>
    </source>
</reference>
<evidence type="ECO:0000256" key="1">
    <source>
        <dbReference type="ARBA" id="ARBA00004123"/>
    </source>
</evidence>
<keyword evidence="13" id="KW-1185">Reference proteome</keyword>
<evidence type="ECO:0000256" key="5">
    <source>
        <dbReference type="ARBA" id="ARBA00022679"/>
    </source>
</evidence>
<keyword evidence="8" id="KW-0862">Zinc</keyword>
<keyword evidence="9" id="KW-0539">Nucleus</keyword>
<dbReference type="GO" id="GO:0070828">
    <property type="term" value="P:heterochromatin organization"/>
    <property type="evidence" value="ECO:0007669"/>
    <property type="project" value="TreeGrafter"/>
</dbReference>
<name>A0A6G0Y2E9_APHCR</name>
<dbReference type="SMART" id="SM00317">
    <property type="entry name" value="SET"/>
    <property type="match status" value="1"/>
</dbReference>
<keyword evidence="6" id="KW-0949">S-adenosyl-L-methionine</keyword>
<protein>
    <recommendedName>
        <fullName evidence="14">Histone-lysine N-methyltransferase eggless</fullName>
    </recommendedName>
</protein>
<dbReference type="InterPro" id="IPR007728">
    <property type="entry name" value="Pre-SET_dom"/>
</dbReference>
<dbReference type="SUPFAM" id="SSF54171">
    <property type="entry name" value="DNA-binding domain"/>
    <property type="match status" value="1"/>
</dbReference>
<evidence type="ECO:0000313" key="13">
    <source>
        <dbReference type="Proteomes" id="UP000478052"/>
    </source>
</evidence>
<evidence type="ECO:0000256" key="3">
    <source>
        <dbReference type="ARBA" id="ARBA00022454"/>
    </source>
</evidence>
<evidence type="ECO:0000256" key="7">
    <source>
        <dbReference type="ARBA" id="ARBA00022723"/>
    </source>
</evidence>
<evidence type="ECO:0000313" key="12">
    <source>
        <dbReference type="EMBL" id="KAF0747952.1"/>
    </source>
</evidence>
<feature type="non-terminal residue" evidence="12">
    <location>
        <position position="1"/>
    </location>
</feature>
<dbReference type="PROSITE" id="PS50280">
    <property type="entry name" value="SET"/>
    <property type="match status" value="1"/>
</dbReference>
<dbReference type="GO" id="GO:0005634">
    <property type="term" value="C:nucleus"/>
    <property type="evidence" value="ECO:0007669"/>
    <property type="project" value="UniProtKB-SubCell"/>
</dbReference>
<dbReference type="GO" id="GO:0046974">
    <property type="term" value="F:histone H3K9 methyltransferase activity"/>
    <property type="evidence" value="ECO:0007669"/>
    <property type="project" value="TreeGrafter"/>
</dbReference>
<dbReference type="AlphaFoldDB" id="A0A6G0Y2E9"/>
<keyword evidence="4" id="KW-0489">Methyltransferase</keyword>
<dbReference type="GO" id="GO:0005694">
    <property type="term" value="C:chromosome"/>
    <property type="evidence" value="ECO:0007669"/>
    <property type="project" value="UniProtKB-SubCell"/>
</dbReference>
<dbReference type="Pfam" id="PF00856">
    <property type="entry name" value="SET"/>
    <property type="match status" value="1"/>
</dbReference>
<dbReference type="PROSITE" id="PS50867">
    <property type="entry name" value="PRE_SET"/>
    <property type="match status" value="1"/>
</dbReference>
<dbReference type="Gene3D" id="2.170.270.10">
    <property type="entry name" value="SET domain"/>
    <property type="match status" value="1"/>
</dbReference>
<evidence type="ECO:0000256" key="8">
    <source>
        <dbReference type="ARBA" id="ARBA00022833"/>
    </source>
</evidence>
<gene>
    <name evidence="12" type="ORF">FWK35_00024615</name>
</gene>
<dbReference type="GO" id="GO:0010629">
    <property type="term" value="P:negative regulation of gene expression"/>
    <property type="evidence" value="ECO:0007669"/>
    <property type="project" value="TreeGrafter"/>
</dbReference>
<dbReference type="Proteomes" id="UP000478052">
    <property type="component" value="Unassembled WGS sequence"/>
</dbReference>
<keyword evidence="3" id="KW-0158">Chromosome</keyword>
<dbReference type="InterPro" id="IPR016177">
    <property type="entry name" value="DNA-bd_dom_sf"/>
</dbReference>
<dbReference type="InterPro" id="IPR001214">
    <property type="entry name" value="SET_dom"/>
</dbReference>
<evidence type="ECO:0000259" key="10">
    <source>
        <dbReference type="PROSITE" id="PS50280"/>
    </source>
</evidence>
<keyword evidence="5" id="KW-0808">Transferase</keyword>
<dbReference type="GO" id="GO:0008270">
    <property type="term" value="F:zinc ion binding"/>
    <property type="evidence" value="ECO:0007669"/>
    <property type="project" value="InterPro"/>
</dbReference>
<evidence type="ECO:0000256" key="2">
    <source>
        <dbReference type="ARBA" id="ARBA00004286"/>
    </source>
</evidence>
<dbReference type="CDD" id="cd10517">
    <property type="entry name" value="SET_SETDB1"/>
    <property type="match status" value="1"/>
</dbReference>
<evidence type="ECO:0000256" key="4">
    <source>
        <dbReference type="ARBA" id="ARBA00022603"/>
    </source>
</evidence>
<dbReference type="InterPro" id="IPR046341">
    <property type="entry name" value="SET_dom_sf"/>
</dbReference>
<dbReference type="GO" id="GO:0032259">
    <property type="term" value="P:methylation"/>
    <property type="evidence" value="ECO:0007669"/>
    <property type="project" value="UniProtKB-KW"/>
</dbReference>
<dbReference type="InterPro" id="IPR051516">
    <property type="entry name" value="SETDB_methyltransferase"/>
</dbReference>
<dbReference type="Pfam" id="PF05033">
    <property type="entry name" value="Pre-SET"/>
    <property type="match status" value="1"/>
</dbReference>
<evidence type="ECO:0008006" key="14">
    <source>
        <dbReference type="Google" id="ProtNLM"/>
    </source>
</evidence>
<proteinExistence type="predicted"/>
<evidence type="ECO:0000256" key="6">
    <source>
        <dbReference type="ARBA" id="ARBA00022691"/>
    </source>
</evidence>
<dbReference type="GO" id="GO:0003677">
    <property type="term" value="F:DNA binding"/>
    <property type="evidence" value="ECO:0007669"/>
    <property type="project" value="InterPro"/>
</dbReference>
<dbReference type="PANTHER" id="PTHR46024">
    <property type="entry name" value="HISTONE-LYSINE N-METHYLTRANSFERASE EGGLESS"/>
    <property type="match status" value="1"/>
</dbReference>
<sequence length="545" mass="63279">ICVRCLRKCFKHKKRNKKKFKAVEEIMEELCNFKFCKFCPSIVKQKNKSNTQIHLFKSKHSDSNKTFLKSINKDETSHKIVKRITIKNTPIGDITKYIKKKNIQCQKFFILELPKIILKPKTCTIHECNYSCVNWTNYDLNKTKPMNILAIPLYFGFKRHTINGYGVQKSITYETPCGVHIQNIEDMMRYLMMTKSKMTIDQFDFDSDVDPLAKYRLLKPIMFLEDLSEGLEFRPISCVNGIDSEELPKIKYITSRQATTDVNLNLDTDFLCGCDCSDNCQDKSKCACWQNTIDAHSIPNLEKNENVGYEYRRLYTALTTGIFECNKTCKCNSLCINRVVQQPLCLDLQLFKTEKKGWGVRCLNDIPRGTFICCYIGNILNDTNADEQGKKYGDEYLLDLDFIEKVEKHKEDYEEYAFSSCLNNTMHDENLTSDNALQLLGNLKLKNFKDSICNYYNGNSEYTIDPKYSGNIGRFFNHSCNPNLFVQSVFVDTHDLRFPWISFFSQRVIKAGTELTWDYAYEVGSLPGKEVACYCDSVECKQRLL</sequence>
<dbReference type="InterPro" id="IPR001739">
    <property type="entry name" value="Methyl_CpG_DNA-bd"/>
</dbReference>